<feature type="region of interest" description="Disordered" evidence="1">
    <location>
        <begin position="1"/>
        <end position="99"/>
    </location>
</feature>
<dbReference type="EMBL" id="CP051142">
    <property type="protein sequence ID" value="QIX01337.1"/>
    <property type="molecule type" value="Genomic_DNA"/>
</dbReference>
<gene>
    <name evidence="4" type="ORF">AMS68_006854</name>
</gene>
<dbReference type="AlphaFoldDB" id="A0A6H0Y2V8"/>
<dbReference type="PANTHER" id="PTHR38402:SF1">
    <property type="entry name" value="MITOCHONDRIAL OUTER MEMBRANE PROTEIN OM14"/>
    <property type="match status" value="1"/>
</dbReference>
<dbReference type="GO" id="GO:1990593">
    <property type="term" value="F:nascent polypeptide-associated complex binding"/>
    <property type="evidence" value="ECO:0007669"/>
    <property type="project" value="InterPro"/>
</dbReference>
<keyword evidence="5" id="KW-1185">Reference proteome</keyword>
<dbReference type="InterPro" id="IPR039453">
    <property type="entry name" value="OM14_C"/>
</dbReference>
<protein>
    <recommendedName>
        <fullName evidence="3">Mitochondrial outer membrane protein OM14 C-terminal domain-containing protein</fullName>
    </recommendedName>
</protein>
<dbReference type="PANTHER" id="PTHR38402">
    <property type="entry name" value="MITOCHONDRIAL OUTER MEMBRANE PROTEIN OM14"/>
    <property type="match status" value="1"/>
</dbReference>
<feature type="compositionally biased region" description="Basic and acidic residues" evidence="1">
    <location>
        <begin position="56"/>
        <end position="67"/>
    </location>
</feature>
<evidence type="ECO:0000259" key="3">
    <source>
        <dbReference type="Pfam" id="PF17304"/>
    </source>
</evidence>
<evidence type="ECO:0000313" key="5">
    <source>
        <dbReference type="Proteomes" id="UP000503462"/>
    </source>
</evidence>
<evidence type="ECO:0000256" key="1">
    <source>
        <dbReference type="SAM" id="MobiDB-lite"/>
    </source>
</evidence>
<dbReference type="GO" id="GO:0006626">
    <property type="term" value="P:protein targeting to mitochondrion"/>
    <property type="evidence" value="ECO:0007669"/>
    <property type="project" value="TreeGrafter"/>
</dbReference>
<dbReference type="Pfam" id="PF17304">
    <property type="entry name" value="OM14_C"/>
    <property type="match status" value="1"/>
</dbReference>
<name>A0A6H0Y2V8_9PEZI</name>
<feature type="domain" description="Mitochondrial outer membrane protein OM14 C-terminal" evidence="3">
    <location>
        <begin position="147"/>
        <end position="200"/>
    </location>
</feature>
<evidence type="ECO:0000313" key="4">
    <source>
        <dbReference type="EMBL" id="QIX01337.1"/>
    </source>
</evidence>
<dbReference type="Proteomes" id="UP000503462">
    <property type="component" value="Chromosome 4"/>
</dbReference>
<feature type="transmembrane region" description="Helical" evidence="2">
    <location>
        <begin position="150"/>
        <end position="170"/>
    </location>
</feature>
<feature type="compositionally biased region" description="Basic and acidic residues" evidence="1">
    <location>
        <begin position="76"/>
        <end position="99"/>
    </location>
</feature>
<dbReference type="GO" id="GO:0005741">
    <property type="term" value="C:mitochondrial outer membrane"/>
    <property type="evidence" value="ECO:0007669"/>
    <property type="project" value="InterPro"/>
</dbReference>
<keyword evidence="2" id="KW-0812">Transmembrane</keyword>
<dbReference type="InterPro" id="IPR039454">
    <property type="entry name" value="OM14"/>
</dbReference>
<keyword evidence="2" id="KW-0472">Membrane</keyword>
<organism evidence="4 5">
    <name type="scientific">Peltaster fructicola</name>
    <dbReference type="NCBI Taxonomy" id="286661"/>
    <lineage>
        <taxon>Eukaryota</taxon>
        <taxon>Fungi</taxon>
        <taxon>Dikarya</taxon>
        <taxon>Ascomycota</taxon>
        <taxon>Pezizomycotina</taxon>
        <taxon>Dothideomycetes</taxon>
        <taxon>Dothideomycetes incertae sedis</taxon>
        <taxon>Peltaster</taxon>
    </lineage>
</organism>
<sequence>MKSNGFSERQSFKTDITRIPPHVPEIAHEDSSVHSLDSHGSINVSNPVPSYAEQGKQAEDEARKTEQKAAQSAKQSADKASDSVKDTSKAAGNKIDEYEREGQKAYNDVKKEVKKDYNKVKKEAGVQQEKAKKSAKHAERWAEENRNNPVVVGNAVVVTALAGLIGFGAYRKYIAGELNWKVAGTWAGVVGLFAVGDYYVSSWLFKNKYPPKN</sequence>
<evidence type="ECO:0000256" key="2">
    <source>
        <dbReference type="SAM" id="Phobius"/>
    </source>
</evidence>
<feature type="transmembrane region" description="Helical" evidence="2">
    <location>
        <begin position="182"/>
        <end position="205"/>
    </location>
</feature>
<proteinExistence type="predicted"/>
<accession>A0A6H0Y2V8</accession>
<keyword evidence="2" id="KW-1133">Transmembrane helix</keyword>
<feature type="compositionally biased region" description="Polar residues" evidence="1">
    <location>
        <begin position="33"/>
        <end position="48"/>
    </location>
</feature>
<dbReference type="OrthoDB" id="5422928at2759"/>
<reference evidence="4 5" key="1">
    <citation type="journal article" date="2016" name="Sci. Rep.">
        <title>Peltaster fructicola genome reveals evolution from an invasive phytopathogen to an ectophytic parasite.</title>
        <authorList>
            <person name="Xu C."/>
            <person name="Chen H."/>
            <person name="Gleason M.L."/>
            <person name="Xu J.R."/>
            <person name="Liu H."/>
            <person name="Zhang R."/>
            <person name="Sun G."/>
        </authorList>
    </citation>
    <scope>NUCLEOTIDE SEQUENCE [LARGE SCALE GENOMIC DNA]</scope>
    <source>
        <strain evidence="4 5">LNHT1506</strain>
    </source>
</reference>